<dbReference type="RefSeq" id="WP_302883301.1">
    <property type="nucleotide sequence ID" value="NZ_JAUMIT010000001.1"/>
</dbReference>
<dbReference type="EMBL" id="JAUMIT010000001">
    <property type="protein sequence ID" value="MDO3694059.1"/>
    <property type="molecule type" value="Genomic_DNA"/>
</dbReference>
<feature type="signal peptide" evidence="1">
    <location>
        <begin position="1"/>
        <end position="22"/>
    </location>
</feature>
<feature type="chain" id="PRO_5046509509" evidence="1">
    <location>
        <begin position="23"/>
        <end position="200"/>
    </location>
</feature>
<dbReference type="Proteomes" id="UP001168642">
    <property type="component" value="Unassembled WGS sequence"/>
</dbReference>
<dbReference type="InterPro" id="IPR036163">
    <property type="entry name" value="HMA_dom_sf"/>
</dbReference>
<evidence type="ECO:0000313" key="3">
    <source>
        <dbReference type="EMBL" id="MDO3694059.1"/>
    </source>
</evidence>
<dbReference type="PROSITE" id="PS51257">
    <property type="entry name" value="PROKAR_LIPOPROTEIN"/>
    <property type="match status" value="1"/>
</dbReference>
<accession>A0ABT8VQ07</accession>
<reference evidence="3" key="1">
    <citation type="submission" date="2023-07" db="EMBL/GenBank/DDBJ databases">
        <title>Wenyingzhuangia sp. chi5 genome sequencing and assembly.</title>
        <authorList>
            <person name="Park S."/>
        </authorList>
    </citation>
    <scope>NUCLEOTIDE SEQUENCE</scope>
    <source>
        <strain evidence="3">Chi5</strain>
    </source>
</reference>
<dbReference type="SUPFAM" id="SSF55008">
    <property type="entry name" value="HMA, heavy metal-associated domain"/>
    <property type="match status" value="1"/>
</dbReference>
<keyword evidence="4" id="KW-1185">Reference proteome</keyword>
<gene>
    <name evidence="3" type="ORF">QVZ41_04235</name>
</gene>
<evidence type="ECO:0000259" key="2">
    <source>
        <dbReference type="PROSITE" id="PS50846"/>
    </source>
</evidence>
<dbReference type="Pfam" id="PF00403">
    <property type="entry name" value="HMA"/>
    <property type="match status" value="1"/>
</dbReference>
<sequence>MKITSKYLCIAFLAFITLSACKPSDQKNTTEQTVLPVKLQTASLDIEGMTCEIGCAKTIESKISKVDGVTVSKVDFTAKKGTFTYDANKTSEANIINTINGLLDGKTYKATVEKTCCTNKETKTCTQACADKCGHKVGEVCERCSDKEQACCAVEKLKDCSKECAEKCHHKEGESCNQSTGKNEACKTGSEKLCCSAKSK</sequence>
<evidence type="ECO:0000313" key="4">
    <source>
        <dbReference type="Proteomes" id="UP001168642"/>
    </source>
</evidence>
<proteinExistence type="predicted"/>
<keyword evidence="1" id="KW-0732">Signal</keyword>
<protein>
    <submittedName>
        <fullName evidence="3">Heavy-metal-associated domain-containing protein</fullName>
    </submittedName>
</protein>
<feature type="domain" description="HMA" evidence="2">
    <location>
        <begin position="40"/>
        <end position="107"/>
    </location>
</feature>
<dbReference type="CDD" id="cd00371">
    <property type="entry name" value="HMA"/>
    <property type="match status" value="1"/>
</dbReference>
<name>A0ABT8VQ07_9FLAO</name>
<dbReference type="InterPro" id="IPR006121">
    <property type="entry name" value="HMA_dom"/>
</dbReference>
<evidence type="ECO:0000256" key="1">
    <source>
        <dbReference type="SAM" id="SignalP"/>
    </source>
</evidence>
<organism evidence="3 4">
    <name type="scientific">Wenyingzhuangia gilva</name>
    <dbReference type="NCBI Taxonomy" id="3057677"/>
    <lineage>
        <taxon>Bacteria</taxon>
        <taxon>Pseudomonadati</taxon>
        <taxon>Bacteroidota</taxon>
        <taxon>Flavobacteriia</taxon>
        <taxon>Flavobacteriales</taxon>
        <taxon>Flavobacteriaceae</taxon>
        <taxon>Wenyingzhuangia</taxon>
    </lineage>
</organism>
<comment type="caution">
    <text evidence="3">The sequence shown here is derived from an EMBL/GenBank/DDBJ whole genome shotgun (WGS) entry which is preliminary data.</text>
</comment>
<dbReference type="Gene3D" id="3.30.70.100">
    <property type="match status" value="1"/>
</dbReference>
<dbReference type="PROSITE" id="PS50846">
    <property type="entry name" value="HMA_2"/>
    <property type="match status" value="1"/>
</dbReference>